<dbReference type="RefSeq" id="WP_011794754.1">
    <property type="nucleotide sequence ID" value="NZ_CP023687.1"/>
</dbReference>
<organism evidence="4 5">
    <name type="scientific">Paracidovorax citrulli</name>
    <name type="common">Acidovorax citrulli</name>
    <dbReference type="NCBI Taxonomy" id="80869"/>
    <lineage>
        <taxon>Bacteria</taxon>
        <taxon>Pseudomonadati</taxon>
        <taxon>Pseudomonadota</taxon>
        <taxon>Betaproteobacteria</taxon>
        <taxon>Burkholderiales</taxon>
        <taxon>Comamonadaceae</taxon>
        <taxon>Paracidovorax</taxon>
    </lineage>
</organism>
<feature type="coiled-coil region" evidence="2">
    <location>
        <begin position="4"/>
        <end position="59"/>
    </location>
</feature>
<keyword evidence="2" id="KW-0175">Coiled coil</keyword>
<sequence>MSQVLKLRSERAELNNQLQALAKKESGGTALSADELQQFTDLEAKINELTGQIARAEAAERIAAASAVPVSESAQGNNSPPANITVTENAAPGTKMAQMVRLLAMSQGNQQVAADMAAKGGYGSDVAMALSTVTAGAGGVLVPENFATSVIESLRPKSVIRRLGAVSIPLNNGNMTLPRIMGNTTVSYVGTEQDIPVTDMTFGDMKLSAKKAAAIVPIANDLLAYAGVNPRVDAIVVGDLQTSMALSEDQHFLRSDGAGNKPKGLLYWALAANKVAAPAAPTLAQADAFLSGLMLRIEMANVDMSSCGWVMAPRTIRWLGSLRDGNGNKAFPEIESGRLKGYPVALTTQIPVNLGAGGDASEIYFGNFADMFIGEDMQLTVAYSTEASYKDGAGNVISSFQRDQTLVRVIAKHDFAPRHVESIVVATGVTWGKEMLA</sequence>
<evidence type="ECO:0000313" key="4">
    <source>
        <dbReference type="EMBL" id="WIY47462.1"/>
    </source>
</evidence>
<evidence type="ECO:0000256" key="1">
    <source>
        <dbReference type="ARBA" id="ARBA00004328"/>
    </source>
</evidence>
<gene>
    <name evidence="4" type="ORF">QRO08_16670</name>
</gene>
<dbReference type="EMBL" id="CP127363">
    <property type="protein sequence ID" value="WIY47462.1"/>
    <property type="molecule type" value="Genomic_DNA"/>
</dbReference>
<protein>
    <submittedName>
        <fullName evidence="4">Phage major capsid protein</fullName>
    </submittedName>
</protein>
<evidence type="ECO:0000256" key="2">
    <source>
        <dbReference type="SAM" id="Coils"/>
    </source>
</evidence>
<accession>A0ABY9AKV1</accession>
<name>A0ABY9AKV1_PARCI</name>
<evidence type="ECO:0000313" key="5">
    <source>
        <dbReference type="Proteomes" id="UP001242732"/>
    </source>
</evidence>
<dbReference type="Proteomes" id="UP001242732">
    <property type="component" value="Chromosome"/>
</dbReference>
<dbReference type="NCBIfam" id="TIGR01554">
    <property type="entry name" value="major_cap_HK97"/>
    <property type="match status" value="1"/>
</dbReference>
<dbReference type="InterPro" id="IPR054612">
    <property type="entry name" value="Phage_capsid-like_C"/>
</dbReference>
<feature type="domain" description="Phage capsid-like C-terminal" evidence="3">
    <location>
        <begin position="138"/>
        <end position="427"/>
    </location>
</feature>
<dbReference type="Pfam" id="PF05065">
    <property type="entry name" value="Phage_capsid"/>
    <property type="match status" value="1"/>
</dbReference>
<evidence type="ECO:0000259" key="3">
    <source>
        <dbReference type="Pfam" id="PF05065"/>
    </source>
</evidence>
<dbReference type="SUPFAM" id="SSF56563">
    <property type="entry name" value="Major capsid protein gp5"/>
    <property type="match status" value="1"/>
</dbReference>
<proteinExistence type="predicted"/>
<dbReference type="InterPro" id="IPR024455">
    <property type="entry name" value="Phage_capsid"/>
</dbReference>
<keyword evidence="5" id="KW-1185">Reference proteome</keyword>
<comment type="subcellular location">
    <subcellularLocation>
        <location evidence="1">Virion</location>
    </subcellularLocation>
</comment>
<reference evidence="4 5" key="1">
    <citation type="submission" date="2023-06" db="EMBL/GenBank/DDBJ databases">
        <authorList>
            <person name="Ham H."/>
            <person name="Park D.S."/>
        </authorList>
    </citation>
    <scope>NUCLEOTIDE SEQUENCE [LARGE SCALE GENOMIC DNA]</scope>
    <source>
        <strain evidence="4 5">KACC 17005</strain>
    </source>
</reference>
<dbReference type="Gene3D" id="3.30.2400.10">
    <property type="entry name" value="Major capsid protein gp5"/>
    <property type="match status" value="1"/>
</dbReference>